<keyword evidence="1" id="KW-1133">Transmembrane helix</keyword>
<evidence type="ECO:0000313" key="2">
    <source>
        <dbReference type="EMBL" id="OKL47838.1"/>
    </source>
</evidence>
<keyword evidence="3" id="KW-1185">Reference proteome</keyword>
<proteinExistence type="predicted"/>
<evidence type="ECO:0000313" key="3">
    <source>
        <dbReference type="Proteomes" id="UP000186785"/>
    </source>
</evidence>
<protein>
    <submittedName>
        <fullName evidence="2">Uncharacterized protein</fullName>
    </submittedName>
</protein>
<reference evidence="2 3" key="1">
    <citation type="submission" date="2016-11" db="EMBL/GenBank/DDBJ databases">
        <title>Actinomyces gypaetusis sp. nov. isolated from the vulture Gypaetus barbatus in Qinghai Tibet Plateau China.</title>
        <authorList>
            <person name="Meng X."/>
        </authorList>
    </citation>
    <scope>NUCLEOTIDE SEQUENCE [LARGE SCALE GENOMIC DNA]</scope>
    <source>
        <strain evidence="2 3">VUL4_2</strain>
    </source>
</reference>
<gene>
    <name evidence="2" type="ORF">BSR29_04925</name>
</gene>
<sequence>MEFGGWILVFAGVVVVLGLVPLSARRAAYQALSHPEDRFSDAARVPQSAARPVVRAASGGRVALHPFSTVTDSVLIGGKTMAQVRSELAGVLAARARLRGRAAVSASRRRVALFALSGVFVLLALAAFLSWVSWLWCWAPILGLVAVLGHGAWQGAQFNRELAQLDAKARELRAAPVRSPRMVKAEPVTVAVEVEAEEVAEDLPTESQIDAQPDATVKASVPESKPAKVQGWKPSEPIRPVYQMRALAPRRELSVARVETDPNGVVIPVRPVRARGPKTGALSSTEVAEQASLRFDVDTVIERRRAAS</sequence>
<keyword evidence="1" id="KW-0472">Membrane</keyword>
<feature type="transmembrane region" description="Helical" evidence="1">
    <location>
        <begin position="6"/>
        <end position="24"/>
    </location>
</feature>
<evidence type="ECO:0000256" key="1">
    <source>
        <dbReference type="SAM" id="Phobius"/>
    </source>
</evidence>
<dbReference type="EMBL" id="MQSV01000003">
    <property type="protein sequence ID" value="OKL47838.1"/>
    <property type="molecule type" value="Genomic_DNA"/>
</dbReference>
<dbReference type="Proteomes" id="UP000186785">
    <property type="component" value="Unassembled WGS sequence"/>
</dbReference>
<name>A0A1Q5PLA8_9ACTO</name>
<dbReference type="AlphaFoldDB" id="A0A1Q5PLA8"/>
<feature type="transmembrane region" description="Helical" evidence="1">
    <location>
        <begin position="111"/>
        <end position="132"/>
    </location>
</feature>
<keyword evidence="1" id="KW-0812">Transmembrane</keyword>
<comment type="caution">
    <text evidence="2">The sequence shown here is derived from an EMBL/GenBank/DDBJ whole genome shotgun (WGS) entry which is preliminary data.</text>
</comment>
<accession>A0A1Q5PLA8</accession>
<organism evidence="2 3">
    <name type="scientific">Boudabousia liubingyangii</name>
    <dbReference type="NCBI Taxonomy" id="1921764"/>
    <lineage>
        <taxon>Bacteria</taxon>
        <taxon>Bacillati</taxon>
        <taxon>Actinomycetota</taxon>
        <taxon>Actinomycetes</taxon>
        <taxon>Actinomycetales</taxon>
        <taxon>Actinomycetaceae</taxon>
        <taxon>Boudabousia</taxon>
    </lineage>
</organism>